<sequence>MAKKRKMEVTAETVTSFEPVPFESDIVELETCGATLASEASGDMLSAQENGQSLQEELLAEEGPVSQGKETVNNVSDPPVSSEILPEDGVEREDDDGKEDNEPVTLQKLLEPFTKEQLIDILCNAAVKYPDLRSAIRQTADFDPVHRKIFVHGLSWDTTAESLRNYFSQYGEIEDCKAVIDRITGKSKGYGFIIYKDRSSACRALEEPQKKIGNRMAACQLASVGPVPATPPSVPVSEYTQRKIYVSNLGAELDPQKVLQFFSNFGEIEEGPLGLDKVTGKFKGFCLFVYKSFESAKKALDEPHKNFEGHILHCQKAFDGYKPTKPVINLVQGVGPYVGLQQGASIFGARGTQLGRSNDAVLMGGMTSSFAGAGHLIAPPAASMAGHLNTAVAALVNPALGAGVNNGALVMKAAFGNQVAGAGGYVKPGLMSGYGASSLMASSHGGATIGQANSRTQTRHGHVGGIGPYAGH</sequence>
<evidence type="ECO:0000313" key="5">
    <source>
        <dbReference type="EMBL" id="KAG0447770.1"/>
    </source>
</evidence>
<evidence type="ECO:0000256" key="1">
    <source>
        <dbReference type="ARBA" id="ARBA00022884"/>
    </source>
</evidence>
<dbReference type="SMART" id="SM00360">
    <property type="entry name" value="RRM"/>
    <property type="match status" value="2"/>
</dbReference>
<reference evidence="5 6" key="1">
    <citation type="journal article" date="2020" name="Nat. Food">
        <title>A phased Vanilla planifolia genome enables genetic improvement of flavour and production.</title>
        <authorList>
            <person name="Hasing T."/>
            <person name="Tang H."/>
            <person name="Brym M."/>
            <person name="Khazi F."/>
            <person name="Huang T."/>
            <person name="Chambers A.H."/>
        </authorList>
    </citation>
    <scope>NUCLEOTIDE SEQUENCE [LARGE SCALE GENOMIC DNA]</scope>
    <source>
        <tissue evidence="5">Leaf</tissue>
    </source>
</reference>
<name>A0A835P6B0_VANPL</name>
<proteinExistence type="predicted"/>
<dbReference type="PROSITE" id="PS50102">
    <property type="entry name" value="RRM"/>
    <property type="match status" value="2"/>
</dbReference>
<feature type="domain" description="RRM" evidence="4">
    <location>
        <begin position="147"/>
        <end position="224"/>
    </location>
</feature>
<dbReference type="InterPro" id="IPR035979">
    <property type="entry name" value="RBD_domain_sf"/>
</dbReference>
<protein>
    <recommendedName>
        <fullName evidence="4">RRM domain-containing protein</fullName>
    </recommendedName>
</protein>
<dbReference type="GO" id="GO:0003723">
    <property type="term" value="F:RNA binding"/>
    <property type="evidence" value="ECO:0007669"/>
    <property type="project" value="UniProtKB-UniRule"/>
</dbReference>
<keyword evidence="6" id="KW-1185">Reference proteome</keyword>
<evidence type="ECO:0000259" key="4">
    <source>
        <dbReference type="PROSITE" id="PS50102"/>
    </source>
</evidence>
<comment type="caution">
    <text evidence="5">The sequence shown here is derived from an EMBL/GenBank/DDBJ whole genome shotgun (WGS) entry which is preliminary data.</text>
</comment>
<gene>
    <name evidence="5" type="ORF">HPP92_028184</name>
</gene>
<dbReference type="GO" id="GO:0005634">
    <property type="term" value="C:nucleus"/>
    <property type="evidence" value="ECO:0007669"/>
    <property type="project" value="TreeGrafter"/>
</dbReference>
<feature type="compositionally biased region" description="Gly residues" evidence="3">
    <location>
        <begin position="463"/>
        <end position="472"/>
    </location>
</feature>
<evidence type="ECO:0000313" key="6">
    <source>
        <dbReference type="Proteomes" id="UP000636800"/>
    </source>
</evidence>
<dbReference type="Gene3D" id="3.30.70.330">
    <property type="match status" value="2"/>
</dbReference>
<dbReference type="AlphaFoldDB" id="A0A835P6B0"/>
<organism evidence="5 6">
    <name type="scientific">Vanilla planifolia</name>
    <name type="common">Vanilla</name>
    <dbReference type="NCBI Taxonomy" id="51239"/>
    <lineage>
        <taxon>Eukaryota</taxon>
        <taxon>Viridiplantae</taxon>
        <taxon>Streptophyta</taxon>
        <taxon>Embryophyta</taxon>
        <taxon>Tracheophyta</taxon>
        <taxon>Spermatophyta</taxon>
        <taxon>Magnoliopsida</taxon>
        <taxon>Liliopsida</taxon>
        <taxon>Asparagales</taxon>
        <taxon>Orchidaceae</taxon>
        <taxon>Vanilloideae</taxon>
        <taxon>Vanilleae</taxon>
        <taxon>Vanilla</taxon>
    </lineage>
</organism>
<dbReference type="EMBL" id="JADCNL010000427">
    <property type="protein sequence ID" value="KAG0447770.1"/>
    <property type="molecule type" value="Genomic_DNA"/>
</dbReference>
<evidence type="ECO:0000256" key="3">
    <source>
        <dbReference type="SAM" id="MobiDB-lite"/>
    </source>
</evidence>
<evidence type="ECO:0000256" key="2">
    <source>
        <dbReference type="PROSITE-ProRule" id="PRU00176"/>
    </source>
</evidence>
<feature type="domain" description="RRM" evidence="4">
    <location>
        <begin position="242"/>
        <end position="320"/>
    </location>
</feature>
<feature type="compositionally biased region" description="Acidic residues" evidence="3">
    <location>
        <begin position="85"/>
        <end position="99"/>
    </location>
</feature>
<dbReference type="InterPro" id="IPR000504">
    <property type="entry name" value="RRM_dom"/>
</dbReference>
<dbReference type="Proteomes" id="UP000636800">
    <property type="component" value="Unassembled WGS sequence"/>
</dbReference>
<keyword evidence="1 2" id="KW-0694">RNA-binding</keyword>
<dbReference type="InterPro" id="IPR050886">
    <property type="entry name" value="RNA-binding_reg"/>
</dbReference>
<dbReference type="OrthoDB" id="29853at2759"/>
<dbReference type="PANTHER" id="PTHR48024">
    <property type="entry name" value="GEO13361P1-RELATED"/>
    <property type="match status" value="1"/>
</dbReference>
<dbReference type="Pfam" id="PF00076">
    <property type="entry name" value="RRM_1"/>
    <property type="match status" value="2"/>
</dbReference>
<dbReference type="SUPFAM" id="SSF54928">
    <property type="entry name" value="RNA-binding domain, RBD"/>
    <property type="match status" value="2"/>
</dbReference>
<accession>A0A835P6B0</accession>
<dbReference type="InterPro" id="IPR012677">
    <property type="entry name" value="Nucleotide-bd_a/b_plait_sf"/>
</dbReference>
<feature type="region of interest" description="Disordered" evidence="3">
    <location>
        <begin position="447"/>
        <end position="472"/>
    </location>
</feature>
<feature type="region of interest" description="Disordered" evidence="3">
    <location>
        <begin position="40"/>
        <end position="101"/>
    </location>
</feature>
<dbReference type="PANTHER" id="PTHR48024:SF9">
    <property type="entry name" value="UBP1-ASSOCIATED PROTEINS 1A-RELATED"/>
    <property type="match status" value="1"/>
</dbReference>